<proteinExistence type="predicted"/>
<gene>
    <name evidence="4" type="ORF">LSALG_LOCUS23246</name>
</gene>
<keyword evidence="5" id="KW-1185">Reference proteome</keyword>
<reference evidence="4" key="1">
    <citation type="submission" date="2023-04" db="EMBL/GenBank/DDBJ databases">
        <authorList>
            <person name="Vijverberg K."/>
            <person name="Xiong W."/>
            <person name="Schranz E."/>
        </authorList>
    </citation>
    <scope>NUCLEOTIDE SEQUENCE</scope>
</reference>
<accession>A0AA35Z0N9</accession>
<dbReference type="PANTHER" id="PTHR10366">
    <property type="entry name" value="NAD DEPENDENT EPIMERASE/DEHYDRATASE"/>
    <property type="match status" value="1"/>
</dbReference>
<name>A0AA35Z0N9_LACSI</name>
<keyword evidence="1" id="KW-0521">NADP</keyword>
<dbReference type="InterPro" id="IPR036291">
    <property type="entry name" value="NAD(P)-bd_dom_sf"/>
</dbReference>
<sequence>MKNRRIKVEGFVFLNMQMESKKRSRVCVTGGGGYIGSALVHSLLQCGYTVHATLRNLGDESKVGLLRGFPYAEDELHLFEANMYKPEEFEEAIQGCVFVFHVATPLLHTTGYKYNDMVEATISAAKEIADICIRSRTVKRLIYTASVVAASPLKDNGSGYNITIDESCWTPLHLNVPYNNNYRKDYTESKTKAEQVILKIGEEKASELEVVTLGCRLVGGRGHLPYAPDSLLVLISQIINHSTHYESLKYLEELLGKIPIVHIEDTCRAHIFSAETPSVNGRFLCASSYISTAEIAKYFQENYPQFHLKQEYFEEQMRDTKWGSHKLEDYGFGYKYNMKTILDDSLKCASVSKTLQSMSN</sequence>
<protein>
    <recommendedName>
        <fullName evidence="3">NAD-dependent epimerase/dehydratase domain-containing protein</fullName>
    </recommendedName>
</protein>
<dbReference type="Proteomes" id="UP001177003">
    <property type="component" value="Chromosome 5"/>
</dbReference>
<dbReference type="GO" id="GO:0016616">
    <property type="term" value="F:oxidoreductase activity, acting on the CH-OH group of donors, NAD or NADP as acceptor"/>
    <property type="evidence" value="ECO:0007669"/>
    <property type="project" value="TreeGrafter"/>
</dbReference>
<evidence type="ECO:0000313" key="4">
    <source>
        <dbReference type="EMBL" id="CAI9283664.1"/>
    </source>
</evidence>
<dbReference type="Pfam" id="PF01370">
    <property type="entry name" value="Epimerase"/>
    <property type="match status" value="1"/>
</dbReference>
<evidence type="ECO:0000256" key="2">
    <source>
        <dbReference type="ARBA" id="ARBA00023002"/>
    </source>
</evidence>
<dbReference type="Gene3D" id="3.40.50.720">
    <property type="entry name" value="NAD(P)-binding Rossmann-like Domain"/>
    <property type="match status" value="1"/>
</dbReference>
<dbReference type="PANTHER" id="PTHR10366:SF696">
    <property type="entry name" value="OS07G0601900 PROTEIN"/>
    <property type="match status" value="1"/>
</dbReference>
<evidence type="ECO:0000256" key="1">
    <source>
        <dbReference type="ARBA" id="ARBA00022857"/>
    </source>
</evidence>
<dbReference type="AlphaFoldDB" id="A0AA35Z0N9"/>
<dbReference type="InterPro" id="IPR001509">
    <property type="entry name" value="Epimerase_deHydtase"/>
</dbReference>
<dbReference type="EMBL" id="OX465081">
    <property type="protein sequence ID" value="CAI9283664.1"/>
    <property type="molecule type" value="Genomic_DNA"/>
</dbReference>
<dbReference type="InterPro" id="IPR050425">
    <property type="entry name" value="NAD(P)_dehydrat-like"/>
</dbReference>
<feature type="domain" description="NAD-dependent epimerase/dehydratase" evidence="3">
    <location>
        <begin position="26"/>
        <end position="278"/>
    </location>
</feature>
<dbReference type="SUPFAM" id="SSF51735">
    <property type="entry name" value="NAD(P)-binding Rossmann-fold domains"/>
    <property type="match status" value="1"/>
</dbReference>
<organism evidence="4 5">
    <name type="scientific">Lactuca saligna</name>
    <name type="common">Willowleaf lettuce</name>
    <dbReference type="NCBI Taxonomy" id="75948"/>
    <lineage>
        <taxon>Eukaryota</taxon>
        <taxon>Viridiplantae</taxon>
        <taxon>Streptophyta</taxon>
        <taxon>Embryophyta</taxon>
        <taxon>Tracheophyta</taxon>
        <taxon>Spermatophyta</taxon>
        <taxon>Magnoliopsida</taxon>
        <taxon>eudicotyledons</taxon>
        <taxon>Gunneridae</taxon>
        <taxon>Pentapetalae</taxon>
        <taxon>asterids</taxon>
        <taxon>campanulids</taxon>
        <taxon>Asterales</taxon>
        <taxon>Asteraceae</taxon>
        <taxon>Cichorioideae</taxon>
        <taxon>Cichorieae</taxon>
        <taxon>Lactucinae</taxon>
        <taxon>Lactuca</taxon>
    </lineage>
</organism>
<dbReference type="FunFam" id="3.40.50.720:FF:000645">
    <property type="entry name" value="Anthocyanidin reductase ((2S)-flavan-3-ol-forming)"/>
    <property type="match status" value="1"/>
</dbReference>
<keyword evidence="2" id="KW-0560">Oxidoreductase</keyword>
<evidence type="ECO:0000259" key="3">
    <source>
        <dbReference type="Pfam" id="PF01370"/>
    </source>
</evidence>
<evidence type="ECO:0000313" key="5">
    <source>
        <dbReference type="Proteomes" id="UP001177003"/>
    </source>
</evidence>